<keyword evidence="2 7" id="KW-0812">Transmembrane</keyword>
<evidence type="ECO:0000256" key="4">
    <source>
        <dbReference type="ARBA" id="ARBA00022989"/>
    </source>
</evidence>
<reference evidence="9" key="1">
    <citation type="submission" date="2023-04" db="EMBL/GenBank/DDBJ databases">
        <authorList>
            <person name="Vijverberg K."/>
            <person name="Xiong W."/>
            <person name="Schranz E."/>
        </authorList>
    </citation>
    <scope>NUCLEOTIDE SEQUENCE</scope>
</reference>
<keyword evidence="10" id="KW-1185">Reference proteome</keyword>
<keyword evidence="4 7" id="KW-1133">Transmembrane helix</keyword>
<feature type="transmembrane region" description="Helical" evidence="7">
    <location>
        <begin position="170"/>
        <end position="191"/>
    </location>
</feature>
<sequence>MLMSPSSPFPPPAPSASPPTRRGYLCEVWHHLTAKADDPKAAKRTDAILIAASVIAAMNFQAVISPPRGIYQETRYNLKHQIYKAGEAIGAHLDPQAYKNFYLANTISFTSSMSAMFLLLCSVSLQRRIFTILTTATMFAAITATTYSYALALESITPSQERSWLFVQKIVTIALGGWLVVATLIFFGFLWTQYEGAPTHKWLVKHVPALRNFIIHA</sequence>
<evidence type="ECO:0000256" key="5">
    <source>
        <dbReference type="ARBA" id="ARBA00023043"/>
    </source>
</evidence>
<evidence type="ECO:0000259" key="8">
    <source>
        <dbReference type="Pfam" id="PF13962"/>
    </source>
</evidence>
<keyword evidence="3" id="KW-0677">Repeat</keyword>
<evidence type="ECO:0000256" key="2">
    <source>
        <dbReference type="ARBA" id="ARBA00022692"/>
    </source>
</evidence>
<feature type="transmembrane region" description="Helical" evidence="7">
    <location>
        <begin position="101"/>
        <end position="122"/>
    </location>
</feature>
<evidence type="ECO:0000256" key="7">
    <source>
        <dbReference type="SAM" id="Phobius"/>
    </source>
</evidence>
<keyword evidence="5" id="KW-0040">ANK repeat</keyword>
<evidence type="ECO:0000313" key="10">
    <source>
        <dbReference type="Proteomes" id="UP001177003"/>
    </source>
</evidence>
<feature type="domain" description="PGG" evidence="8">
    <location>
        <begin position="42"/>
        <end position="152"/>
    </location>
</feature>
<comment type="subcellular location">
    <subcellularLocation>
        <location evidence="1">Membrane</location>
        <topology evidence="1">Multi-pass membrane protein</topology>
    </subcellularLocation>
</comment>
<dbReference type="PANTHER" id="PTHR24186">
    <property type="entry name" value="PROTEIN PHOSPHATASE 1 REGULATORY SUBUNIT"/>
    <property type="match status" value="1"/>
</dbReference>
<accession>A0AA36E888</accession>
<dbReference type="Pfam" id="PF13962">
    <property type="entry name" value="PGG"/>
    <property type="match status" value="1"/>
</dbReference>
<keyword evidence="6 7" id="KW-0472">Membrane</keyword>
<organism evidence="9 10">
    <name type="scientific">Lactuca saligna</name>
    <name type="common">Willowleaf lettuce</name>
    <dbReference type="NCBI Taxonomy" id="75948"/>
    <lineage>
        <taxon>Eukaryota</taxon>
        <taxon>Viridiplantae</taxon>
        <taxon>Streptophyta</taxon>
        <taxon>Embryophyta</taxon>
        <taxon>Tracheophyta</taxon>
        <taxon>Spermatophyta</taxon>
        <taxon>Magnoliopsida</taxon>
        <taxon>eudicotyledons</taxon>
        <taxon>Gunneridae</taxon>
        <taxon>Pentapetalae</taxon>
        <taxon>asterids</taxon>
        <taxon>campanulids</taxon>
        <taxon>Asterales</taxon>
        <taxon>Asteraceae</taxon>
        <taxon>Cichorioideae</taxon>
        <taxon>Cichorieae</taxon>
        <taxon>Lactucinae</taxon>
        <taxon>Lactuca</taxon>
    </lineage>
</organism>
<evidence type="ECO:0000256" key="6">
    <source>
        <dbReference type="ARBA" id="ARBA00023136"/>
    </source>
</evidence>
<evidence type="ECO:0000256" key="1">
    <source>
        <dbReference type="ARBA" id="ARBA00004141"/>
    </source>
</evidence>
<name>A0AA36E888_LACSI</name>
<protein>
    <recommendedName>
        <fullName evidence="8">PGG domain-containing protein</fullName>
    </recommendedName>
</protein>
<feature type="transmembrane region" description="Helical" evidence="7">
    <location>
        <begin position="129"/>
        <end position="150"/>
    </location>
</feature>
<dbReference type="GO" id="GO:0005886">
    <property type="term" value="C:plasma membrane"/>
    <property type="evidence" value="ECO:0007669"/>
    <property type="project" value="TreeGrafter"/>
</dbReference>
<evidence type="ECO:0000313" key="9">
    <source>
        <dbReference type="EMBL" id="CAI9286123.1"/>
    </source>
</evidence>
<dbReference type="AlphaFoldDB" id="A0AA36E888"/>
<dbReference type="Proteomes" id="UP001177003">
    <property type="component" value="Chromosome 5"/>
</dbReference>
<dbReference type="InterPro" id="IPR026961">
    <property type="entry name" value="PGG_dom"/>
</dbReference>
<dbReference type="PANTHER" id="PTHR24186:SF37">
    <property type="entry name" value="PGG DOMAIN-CONTAINING PROTEIN"/>
    <property type="match status" value="1"/>
</dbReference>
<proteinExistence type="predicted"/>
<gene>
    <name evidence="9" type="ORF">LSALG_LOCUS25558</name>
</gene>
<dbReference type="EMBL" id="OX465081">
    <property type="protein sequence ID" value="CAI9286123.1"/>
    <property type="molecule type" value="Genomic_DNA"/>
</dbReference>
<evidence type="ECO:0000256" key="3">
    <source>
        <dbReference type="ARBA" id="ARBA00022737"/>
    </source>
</evidence>